<feature type="compositionally biased region" description="Low complexity" evidence="2">
    <location>
        <begin position="150"/>
        <end position="159"/>
    </location>
</feature>
<dbReference type="EMBL" id="BQNB010010204">
    <property type="protein sequence ID" value="GJS74085.1"/>
    <property type="molecule type" value="Genomic_DNA"/>
</dbReference>
<protein>
    <recommendedName>
        <fullName evidence="5">Transposase (Putative), gypsy type</fullName>
    </recommendedName>
</protein>
<accession>A0ABQ4Y8U3</accession>
<sequence>MHENILTIPFGAAHEVPLLTATASCVIDMKDPAMATESSGTPSVIEKSPHLSQHITESDGPEDQVQEIVAPEILPPGNVSATRAAPEVSLEEEVVAMGHRLSKKRRERGNDRADANAPPKMLRKDHATSRPTYSILEGKSLASMGVEPVSTSTAPAPSSKGAIAGDPDSEKSYSFTSLDVMDHIVPPGYFSELRHMPNDDFLSQYNINLARQVAMGSQLRLRFEQEVRLRKRATEKIAKPVLLNFFFLYMTIAKREQRIQATKEEIKNLDQEIKSLKDVDLNVQGLRVRPSSTGYGLDALIIDFDEELYPHMLTAIAGRRWVIGHSLRLAVMKCAESTEIRQAFANVVSTGLAKGMSEVLKYGLEHGKAGRDLADVEAYDPKANNKLVKALQDLKELKYPMIDQLEKLKDALMELIMASLHLKSDTGEDAPYRAEKKKKCRVVCRTHGIGSAHHAGSDGILVSVPTVIPQGLAILLTDAGTQTQGSTTSNDRMSQQVSTLQAQVTRDEKLKAVFKEFKKYKDDRVEKRCAEMDARLDALSIDFDEELYPHLLTAIAGHQWVIGHGLRLAVMKCDESTELRQVFADVVMKCDESKNKKE</sequence>
<feature type="region of interest" description="Disordered" evidence="2">
    <location>
        <begin position="34"/>
        <end position="62"/>
    </location>
</feature>
<evidence type="ECO:0000313" key="4">
    <source>
        <dbReference type="Proteomes" id="UP001151760"/>
    </source>
</evidence>
<reference evidence="3" key="2">
    <citation type="submission" date="2022-01" db="EMBL/GenBank/DDBJ databases">
        <authorList>
            <person name="Yamashiro T."/>
            <person name="Shiraishi A."/>
            <person name="Satake H."/>
            <person name="Nakayama K."/>
        </authorList>
    </citation>
    <scope>NUCLEOTIDE SEQUENCE</scope>
</reference>
<keyword evidence="1" id="KW-0175">Coiled coil</keyword>
<evidence type="ECO:0000313" key="3">
    <source>
        <dbReference type="EMBL" id="GJS74085.1"/>
    </source>
</evidence>
<dbReference type="Proteomes" id="UP001151760">
    <property type="component" value="Unassembled WGS sequence"/>
</dbReference>
<feature type="coiled-coil region" evidence="1">
    <location>
        <begin position="252"/>
        <end position="279"/>
    </location>
</feature>
<evidence type="ECO:0000256" key="2">
    <source>
        <dbReference type="SAM" id="MobiDB-lite"/>
    </source>
</evidence>
<feature type="region of interest" description="Disordered" evidence="2">
    <location>
        <begin position="144"/>
        <end position="168"/>
    </location>
</feature>
<gene>
    <name evidence="3" type="ORF">Tco_0706926</name>
</gene>
<organism evidence="3 4">
    <name type="scientific">Tanacetum coccineum</name>
    <dbReference type="NCBI Taxonomy" id="301880"/>
    <lineage>
        <taxon>Eukaryota</taxon>
        <taxon>Viridiplantae</taxon>
        <taxon>Streptophyta</taxon>
        <taxon>Embryophyta</taxon>
        <taxon>Tracheophyta</taxon>
        <taxon>Spermatophyta</taxon>
        <taxon>Magnoliopsida</taxon>
        <taxon>eudicotyledons</taxon>
        <taxon>Gunneridae</taxon>
        <taxon>Pentapetalae</taxon>
        <taxon>asterids</taxon>
        <taxon>campanulids</taxon>
        <taxon>Asterales</taxon>
        <taxon>Asteraceae</taxon>
        <taxon>Asteroideae</taxon>
        <taxon>Anthemideae</taxon>
        <taxon>Anthemidinae</taxon>
        <taxon>Tanacetum</taxon>
    </lineage>
</organism>
<proteinExistence type="predicted"/>
<evidence type="ECO:0000256" key="1">
    <source>
        <dbReference type="SAM" id="Coils"/>
    </source>
</evidence>
<keyword evidence="4" id="KW-1185">Reference proteome</keyword>
<comment type="caution">
    <text evidence="3">The sequence shown here is derived from an EMBL/GenBank/DDBJ whole genome shotgun (WGS) entry which is preliminary data.</text>
</comment>
<feature type="region of interest" description="Disordered" evidence="2">
    <location>
        <begin position="99"/>
        <end position="130"/>
    </location>
</feature>
<reference evidence="3" key="1">
    <citation type="journal article" date="2022" name="Int. J. Mol. Sci.">
        <title>Draft Genome of Tanacetum Coccineum: Genomic Comparison of Closely Related Tanacetum-Family Plants.</title>
        <authorList>
            <person name="Yamashiro T."/>
            <person name="Shiraishi A."/>
            <person name="Nakayama K."/>
            <person name="Satake H."/>
        </authorList>
    </citation>
    <scope>NUCLEOTIDE SEQUENCE</scope>
</reference>
<evidence type="ECO:0008006" key="5">
    <source>
        <dbReference type="Google" id="ProtNLM"/>
    </source>
</evidence>
<name>A0ABQ4Y8U3_9ASTR</name>